<comment type="caution">
    <text evidence="1">The sequence shown here is derived from an EMBL/GenBank/DDBJ whole genome shotgun (WGS) entry which is preliminary data.</text>
</comment>
<evidence type="ECO:0000313" key="1">
    <source>
        <dbReference type="EMBL" id="MPC16297.1"/>
    </source>
</evidence>
<protein>
    <submittedName>
        <fullName evidence="1">Uncharacterized protein</fullName>
    </submittedName>
</protein>
<evidence type="ECO:0000313" key="2">
    <source>
        <dbReference type="Proteomes" id="UP000324222"/>
    </source>
</evidence>
<dbReference type="EMBL" id="VSRR010000495">
    <property type="protein sequence ID" value="MPC16297.1"/>
    <property type="molecule type" value="Genomic_DNA"/>
</dbReference>
<reference evidence="1 2" key="1">
    <citation type="submission" date="2019-05" db="EMBL/GenBank/DDBJ databases">
        <title>Another draft genome of Portunus trituberculatus and its Hox gene families provides insights of decapod evolution.</title>
        <authorList>
            <person name="Jeong J.-H."/>
            <person name="Song I."/>
            <person name="Kim S."/>
            <person name="Choi T."/>
            <person name="Kim D."/>
            <person name="Ryu S."/>
            <person name="Kim W."/>
        </authorList>
    </citation>
    <scope>NUCLEOTIDE SEQUENCE [LARGE SCALE GENOMIC DNA]</scope>
    <source>
        <tissue evidence="1">Muscle</tissue>
    </source>
</reference>
<keyword evidence="2" id="KW-1185">Reference proteome</keyword>
<dbReference type="AlphaFoldDB" id="A0A5B7D2L6"/>
<name>A0A5B7D2L6_PORTR</name>
<gene>
    <name evidence="1" type="ORF">E2C01_009119</name>
</gene>
<accession>A0A5B7D2L6</accession>
<organism evidence="1 2">
    <name type="scientific">Portunus trituberculatus</name>
    <name type="common">Swimming crab</name>
    <name type="synonym">Neptunus trituberculatus</name>
    <dbReference type="NCBI Taxonomy" id="210409"/>
    <lineage>
        <taxon>Eukaryota</taxon>
        <taxon>Metazoa</taxon>
        <taxon>Ecdysozoa</taxon>
        <taxon>Arthropoda</taxon>
        <taxon>Crustacea</taxon>
        <taxon>Multicrustacea</taxon>
        <taxon>Malacostraca</taxon>
        <taxon>Eumalacostraca</taxon>
        <taxon>Eucarida</taxon>
        <taxon>Decapoda</taxon>
        <taxon>Pleocyemata</taxon>
        <taxon>Brachyura</taxon>
        <taxon>Eubrachyura</taxon>
        <taxon>Portunoidea</taxon>
        <taxon>Portunidae</taxon>
        <taxon>Portuninae</taxon>
        <taxon>Portunus</taxon>
    </lineage>
</organism>
<dbReference type="OrthoDB" id="2160638at2759"/>
<sequence length="69" mass="8172">MLDKMENRLGIISGRIVKRMRFRDDREMEVRVEWEGGDFTHAVVPARSLQTLLLPWDGDANHAKRKYFL</sequence>
<proteinExistence type="predicted"/>
<dbReference type="Proteomes" id="UP000324222">
    <property type="component" value="Unassembled WGS sequence"/>
</dbReference>